<feature type="compositionally biased region" description="Low complexity" evidence="1">
    <location>
        <begin position="224"/>
        <end position="233"/>
    </location>
</feature>
<feature type="region of interest" description="Disordered" evidence="1">
    <location>
        <begin position="1"/>
        <end position="24"/>
    </location>
</feature>
<proteinExistence type="predicted"/>
<dbReference type="Proteomes" id="UP000325902">
    <property type="component" value="Unassembled WGS sequence"/>
</dbReference>
<evidence type="ECO:0000256" key="1">
    <source>
        <dbReference type="SAM" id="MobiDB-lite"/>
    </source>
</evidence>
<dbReference type="EMBL" id="VCHE01000144">
    <property type="protein sequence ID" value="KAB2570266.1"/>
    <property type="molecule type" value="Genomic_DNA"/>
</dbReference>
<feature type="region of interest" description="Disordered" evidence="1">
    <location>
        <begin position="500"/>
        <end position="734"/>
    </location>
</feature>
<feature type="compositionally biased region" description="Low complexity" evidence="1">
    <location>
        <begin position="82"/>
        <end position="99"/>
    </location>
</feature>
<sequence>MTAATPRPSLPSSSQAGKDKDFFLISQARNAHPCITPSPKPTPSIVKSFSLYNRRPSAFQHRQDKKRRFYGPRSISDGTPVRGSAAKARASTSSSSGSTVPLLPRTHDTPSSRDAQSLDSASLHDSTAATATAVTVNNRNSAPTTQPAINLSTSSNSASTTPTTMPPTPTVTPGDTYSPSSTLPSIQRTPSRFFVHHPLSTTIDSTTTMPPTSSSPPSSPPKPTTTSNNSLSTVLHHSPGNISRRNAIHGRGGATMPAFATVSSAMLVPEPLRVNVGTRRVRRQGIATPPISPPVRLRPQMQLQQASSTQVTGTTGSSSMALTASTQATTAASSSWSSSSAAASSSSSGEAGVEKNQVVAATPRRLLFPPLARRAQQQQKDVRGGGGGGGRTYPFSSSSFLARSALRDGKGGPGGGKVLESGGDGVVRRKPVSTPVLHEKKMVGEKKKSNSRKGEKGVGEGSARGESSNMDDDDGVGIISDGSYPEELERLEREILSLLFPGPGQRYSSSSMSSSSERKLHELRGGGGGASSVISGGSSDEYHDCYDGYMPSSDTTTHPARPNAQTNRSGLRTNGPFPTASPPLLDPRDEAQMYALMLEEDQSEPDTAAGHTTTTSLPISDSYTRLNQTGWQSKLARKRSGKDEKQEDENQTLRQIIRQQRHQQQQQQQQQPPSPVSPPSPQLLPLPSPVPSPPLMPPRYRGRNGARQSSGPPPAMRLPDPPVRSPPRLHWSRL</sequence>
<feature type="compositionally biased region" description="Polar residues" evidence="1">
    <location>
        <begin position="177"/>
        <end position="186"/>
    </location>
</feature>
<dbReference type="AlphaFoldDB" id="A0A5N5CY83"/>
<dbReference type="OrthoDB" id="10688330at2759"/>
<feature type="compositionally biased region" description="Low complexity" evidence="1">
    <location>
        <begin position="152"/>
        <end position="163"/>
    </location>
</feature>
<feature type="compositionally biased region" description="Pro residues" evidence="1">
    <location>
        <begin position="672"/>
        <end position="697"/>
    </location>
</feature>
<feature type="compositionally biased region" description="Polar residues" evidence="1">
    <location>
        <begin position="137"/>
        <end position="151"/>
    </location>
</feature>
<feature type="region of interest" description="Disordered" evidence="1">
    <location>
        <begin position="56"/>
        <end position="186"/>
    </location>
</feature>
<feature type="compositionally biased region" description="Pro residues" evidence="1">
    <location>
        <begin position="711"/>
        <end position="725"/>
    </location>
</feature>
<evidence type="ECO:0000313" key="2">
    <source>
        <dbReference type="EMBL" id="KAB2570266.1"/>
    </source>
</evidence>
<organism evidence="2 3">
    <name type="scientific">Lasiodiplodia theobromae</name>
    <dbReference type="NCBI Taxonomy" id="45133"/>
    <lineage>
        <taxon>Eukaryota</taxon>
        <taxon>Fungi</taxon>
        <taxon>Dikarya</taxon>
        <taxon>Ascomycota</taxon>
        <taxon>Pezizomycotina</taxon>
        <taxon>Dothideomycetes</taxon>
        <taxon>Dothideomycetes incertae sedis</taxon>
        <taxon>Botryosphaeriales</taxon>
        <taxon>Botryosphaeriaceae</taxon>
        <taxon>Lasiodiplodia</taxon>
    </lineage>
</organism>
<keyword evidence="3" id="KW-1185">Reference proteome</keyword>
<feature type="compositionally biased region" description="Low complexity" evidence="1">
    <location>
        <begin position="127"/>
        <end position="136"/>
    </location>
</feature>
<feature type="region of interest" description="Disordered" evidence="1">
    <location>
        <begin position="279"/>
        <end position="485"/>
    </location>
</feature>
<feature type="compositionally biased region" description="Low complexity" evidence="1">
    <location>
        <begin position="202"/>
        <end position="212"/>
    </location>
</feature>
<feature type="compositionally biased region" description="Low complexity" evidence="1">
    <location>
        <begin position="360"/>
        <end position="375"/>
    </location>
</feature>
<comment type="caution">
    <text evidence="2">The sequence shown here is derived from an EMBL/GenBank/DDBJ whole genome shotgun (WGS) entry which is preliminary data.</text>
</comment>
<feature type="compositionally biased region" description="Basic and acidic residues" evidence="1">
    <location>
        <begin position="437"/>
        <end position="458"/>
    </location>
</feature>
<feature type="compositionally biased region" description="Low complexity" evidence="1">
    <location>
        <begin position="307"/>
        <end position="348"/>
    </location>
</feature>
<feature type="compositionally biased region" description="Polar residues" evidence="1">
    <location>
        <begin position="552"/>
        <end position="572"/>
    </location>
</feature>
<name>A0A5N5CY83_9PEZI</name>
<feature type="compositionally biased region" description="Pro residues" evidence="1">
    <location>
        <begin position="213"/>
        <end position="223"/>
    </location>
</feature>
<feature type="compositionally biased region" description="Gly residues" evidence="1">
    <location>
        <begin position="411"/>
        <end position="425"/>
    </location>
</feature>
<evidence type="ECO:0000313" key="3">
    <source>
        <dbReference type="Proteomes" id="UP000325902"/>
    </source>
</evidence>
<feature type="compositionally biased region" description="Low complexity" evidence="1">
    <location>
        <begin position="395"/>
        <end position="404"/>
    </location>
</feature>
<feature type="compositionally biased region" description="Polar residues" evidence="1">
    <location>
        <begin position="112"/>
        <end position="125"/>
    </location>
</feature>
<accession>A0A5N5CY83</accession>
<reference evidence="2 3" key="1">
    <citation type="journal article" date="2019" name="Sci. Rep.">
        <title>A multi-omics analysis of the grapevine pathogen Lasiodiplodia theobromae reveals that temperature affects the expression of virulence- and pathogenicity-related genes.</title>
        <authorList>
            <person name="Felix C."/>
            <person name="Meneses R."/>
            <person name="Goncalves M.F.M."/>
            <person name="Tilleman L."/>
            <person name="Duarte A.S."/>
            <person name="Jorrin-Novo J.V."/>
            <person name="Van de Peer Y."/>
            <person name="Deforce D."/>
            <person name="Van Nieuwerburgh F."/>
            <person name="Esteves A.C."/>
            <person name="Alves A."/>
        </authorList>
    </citation>
    <scope>NUCLEOTIDE SEQUENCE [LARGE SCALE GENOMIC DNA]</scope>
    <source>
        <strain evidence="2 3">LA-SOL3</strain>
    </source>
</reference>
<gene>
    <name evidence="2" type="ORF">DBV05_g11075</name>
</gene>
<feature type="compositionally biased region" description="Polar residues" evidence="1">
    <location>
        <begin position="610"/>
        <end position="632"/>
    </location>
</feature>
<feature type="region of interest" description="Disordered" evidence="1">
    <location>
        <begin position="202"/>
        <end position="242"/>
    </location>
</feature>
<protein>
    <submittedName>
        <fullName evidence="2">Uncharacterized protein</fullName>
    </submittedName>
</protein>